<proteinExistence type="predicted"/>
<dbReference type="PANTHER" id="PTHR38037">
    <property type="entry name" value="ZN_PROTEASE DOMAIN-CONTAINING PROTEIN"/>
    <property type="match status" value="1"/>
</dbReference>
<reference evidence="3 4" key="1">
    <citation type="submission" date="2016-10" db="EMBL/GenBank/DDBJ databases">
        <authorList>
            <person name="de Groot N.N."/>
        </authorList>
    </citation>
    <scope>NUCLEOTIDE SEQUENCE [LARGE SCALE GENOMIC DNA]</scope>
    <source>
        <strain evidence="3 4">Nm22</strain>
    </source>
</reference>
<feature type="chain" id="PRO_5011480146" evidence="1">
    <location>
        <begin position="28"/>
        <end position="174"/>
    </location>
</feature>
<protein>
    <submittedName>
        <fullName evidence="3">Uncharacterized conserved protein</fullName>
    </submittedName>
</protein>
<dbReference type="InterPro" id="IPR008503">
    <property type="entry name" value="Asp_endopeptidase"/>
</dbReference>
<gene>
    <name evidence="3" type="ORF">SAMN05216325_105175</name>
</gene>
<sequence>MSFLFKKIYLLCSVFLLAVGINAPSLALDGPPAALERIDPHKKVITPEEYFWIEGQARFSARVDSGAKSTSIHAVEIEVEDAADTMMDNVGKQVNFTIVNEEGKTWSLSRRISSVTKVRNSQGVEYRYNVPLRLGWNGINKTVDVNLRDRSKMTYKLLIGRDWMNREVVIDLEH</sequence>
<feature type="signal peptide" evidence="1">
    <location>
        <begin position="1"/>
        <end position="27"/>
    </location>
</feature>
<dbReference type="OrthoDB" id="5819749at2"/>
<evidence type="ECO:0000259" key="2">
    <source>
        <dbReference type="Pfam" id="PF05618"/>
    </source>
</evidence>
<dbReference type="RefSeq" id="WP_090629099.1">
    <property type="nucleotide sequence ID" value="NZ_FOCP01000005.1"/>
</dbReference>
<name>A0A1H8CWT5_9PROT</name>
<keyword evidence="1" id="KW-0732">Signal</keyword>
<dbReference type="EMBL" id="FOCP01000005">
    <property type="protein sequence ID" value="SEM99460.1"/>
    <property type="molecule type" value="Genomic_DNA"/>
</dbReference>
<evidence type="ECO:0000313" key="4">
    <source>
        <dbReference type="Proteomes" id="UP000199459"/>
    </source>
</evidence>
<dbReference type="STRING" id="917.SAMN05216326_14018"/>
<dbReference type="AlphaFoldDB" id="A0A1H8CWT5"/>
<dbReference type="Gene3D" id="2.40.70.10">
    <property type="entry name" value="Acid Proteases"/>
    <property type="match status" value="1"/>
</dbReference>
<organism evidence="3 4">
    <name type="scientific">Nitrosomonas marina</name>
    <dbReference type="NCBI Taxonomy" id="917"/>
    <lineage>
        <taxon>Bacteria</taxon>
        <taxon>Pseudomonadati</taxon>
        <taxon>Pseudomonadota</taxon>
        <taxon>Betaproteobacteria</taxon>
        <taxon>Nitrosomonadales</taxon>
        <taxon>Nitrosomonadaceae</taxon>
        <taxon>Nitrosomonas</taxon>
    </lineage>
</organism>
<dbReference type="PANTHER" id="PTHR38037:SF2">
    <property type="entry name" value="ATP-DEPENDENT ZINC PROTEASE DOMAIN-CONTAINING PROTEIN-RELATED"/>
    <property type="match status" value="1"/>
</dbReference>
<evidence type="ECO:0000256" key="1">
    <source>
        <dbReference type="SAM" id="SignalP"/>
    </source>
</evidence>
<feature type="domain" description="Retropepsin-like aspartic endopeptidase" evidence="2">
    <location>
        <begin position="49"/>
        <end position="171"/>
    </location>
</feature>
<dbReference type="SUPFAM" id="SSF50630">
    <property type="entry name" value="Acid proteases"/>
    <property type="match status" value="1"/>
</dbReference>
<dbReference type="Pfam" id="PF05618">
    <property type="entry name" value="Zn_protease"/>
    <property type="match status" value="1"/>
</dbReference>
<dbReference type="InterPro" id="IPR021109">
    <property type="entry name" value="Peptidase_aspartic_dom_sf"/>
</dbReference>
<dbReference type="Proteomes" id="UP000199459">
    <property type="component" value="Unassembled WGS sequence"/>
</dbReference>
<accession>A0A1H8CWT5</accession>
<evidence type="ECO:0000313" key="3">
    <source>
        <dbReference type="EMBL" id="SEM99460.1"/>
    </source>
</evidence>